<dbReference type="AlphaFoldDB" id="A0ABD2HGE5"/>
<dbReference type="EMBL" id="JBIYXZ010002070">
    <property type="protein sequence ID" value="KAL3064975.1"/>
    <property type="molecule type" value="Genomic_DNA"/>
</dbReference>
<organism evidence="8 9">
    <name type="scientific">Pagothenia borchgrevinki</name>
    <name type="common">Bald rockcod</name>
    <name type="synonym">Trematomus borchgrevinki</name>
    <dbReference type="NCBI Taxonomy" id="8213"/>
    <lineage>
        <taxon>Eukaryota</taxon>
        <taxon>Metazoa</taxon>
        <taxon>Chordata</taxon>
        <taxon>Craniata</taxon>
        <taxon>Vertebrata</taxon>
        <taxon>Euteleostomi</taxon>
        <taxon>Actinopterygii</taxon>
        <taxon>Neopterygii</taxon>
        <taxon>Teleostei</taxon>
        <taxon>Neoteleostei</taxon>
        <taxon>Acanthomorphata</taxon>
        <taxon>Eupercaria</taxon>
        <taxon>Perciformes</taxon>
        <taxon>Notothenioidei</taxon>
        <taxon>Nototheniidae</taxon>
        <taxon>Pagothenia</taxon>
    </lineage>
</organism>
<keyword evidence="4 5" id="KW-0472">Membrane</keyword>
<name>A0ABD2HGE5_PAGBO</name>
<dbReference type="PROSITE" id="PS51225">
    <property type="entry name" value="MARVEL"/>
    <property type="match status" value="1"/>
</dbReference>
<dbReference type="GO" id="GO:0016020">
    <property type="term" value="C:membrane"/>
    <property type="evidence" value="ECO:0007669"/>
    <property type="project" value="UniProtKB-SubCell"/>
</dbReference>
<evidence type="ECO:0000256" key="4">
    <source>
        <dbReference type="ARBA" id="ARBA00023136"/>
    </source>
</evidence>
<dbReference type="Pfam" id="PF01284">
    <property type="entry name" value="MARVEL"/>
    <property type="match status" value="1"/>
</dbReference>
<evidence type="ECO:0000313" key="8">
    <source>
        <dbReference type="EMBL" id="KAL3064975.1"/>
    </source>
</evidence>
<evidence type="ECO:0000256" key="1">
    <source>
        <dbReference type="ARBA" id="ARBA00004141"/>
    </source>
</evidence>
<proteinExistence type="predicted"/>
<evidence type="ECO:0000256" key="2">
    <source>
        <dbReference type="ARBA" id="ARBA00022692"/>
    </source>
</evidence>
<gene>
    <name evidence="8" type="ORF">OYC64_001085</name>
</gene>
<comment type="caution">
    <text evidence="8">The sequence shown here is derived from an EMBL/GenBank/DDBJ whole genome shotgun (WGS) entry which is preliminary data.</text>
</comment>
<evidence type="ECO:0000256" key="5">
    <source>
        <dbReference type="PROSITE-ProRule" id="PRU00581"/>
    </source>
</evidence>
<feature type="transmembrane region" description="Helical" evidence="6">
    <location>
        <begin position="58"/>
        <end position="78"/>
    </location>
</feature>
<reference evidence="8 9" key="1">
    <citation type="journal article" date="2022" name="G3 (Bethesda)">
        <title>Evaluating Illumina-, Nanopore-, and PacBio-based genome assembly strategies with the bald notothen, Trematomus borchgrevinki.</title>
        <authorList>
            <person name="Rayamajhi N."/>
            <person name="Cheng C.C."/>
            <person name="Catchen J.M."/>
        </authorList>
    </citation>
    <scope>NUCLEOTIDE SEQUENCE [LARGE SCALE GENOMIC DNA]</scope>
    <source>
        <strain evidence="8">AGRC-2024</strain>
    </source>
</reference>
<feature type="transmembrane region" description="Helical" evidence="6">
    <location>
        <begin position="98"/>
        <end position="117"/>
    </location>
</feature>
<feature type="transmembrane region" description="Helical" evidence="6">
    <location>
        <begin position="25"/>
        <end position="46"/>
    </location>
</feature>
<dbReference type="Proteomes" id="UP001619887">
    <property type="component" value="Unassembled WGS sequence"/>
</dbReference>
<feature type="transmembrane region" description="Helical" evidence="6">
    <location>
        <begin position="129"/>
        <end position="147"/>
    </location>
</feature>
<keyword evidence="9" id="KW-1185">Reference proteome</keyword>
<evidence type="ECO:0000256" key="6">
    <source>
        <dbReference type="SAM" id="Phobius"/>
    </source>
</evidence>
<dbReference type="InterPro" id="IPR008253">
    <property type="entry name" value="Marvel"/>
</dbReference>
<dbReference type="PANTHER" id="PTHR22776:SF25">
    <property type="entry name" value="CKLF-LIKE MARVEL TRANSMEMBRANE DOMAIN-CONTAINING PROTEIN 6"/>
    <property type="match status" value="1"/>
</dbReference>
<evidence type="ECO:0000259" key="7">
    <source>
        <dbReference type="PROSITE" id="PS51225"/>
    </source>
</evidence>
<evidence type="ECO:0000256" key="3">
    <source>
        <dbReference type="ARBA" id="ARBA00022989"/>
    </source>
</evidence>
<feature type="domain" description="MARVEL" evidence="7">
    <location>
        <begin position="24"/>
        <end position="151"/>
    </location>
</feature>
<reference evidence="8 9" key="2">
    <citation type="journal article" date="2024" name="G3 (Bethesda)">
        <title>The genome of the cryopelagic Antarctic bald notothen, Trematomus borchgrevinki.</title>
        <authorList>
            <person name="Rayamajhi N."/>
            <person name="Rivera-Colon A.G."/>
            <person name="Minhas B.F."/>
            <person name="Cheng C.C."/>
            <person name="Catchen J.M."/>
        </authorList>
    </citation>
    <scope>NUCLEOTIDE SEQUENCE [LARGE SCALE GENOMIC DNA]</scope>
    <source>
        <strain evidence="8">AGRC-2024</strain>
    </source>
</reference>
<keyword evidence="2 5" id="KW-0812">Transmembrane</keyword>
<evidence type="ECO:0000313" key="9">
    <source>
        <dbReference type="Proteomes" id="UP001619887"/>
    </source>
</evidence>
<dbReference type="PANTHER" id="PTHR22776">
    <property type="entry name" value="MARVEL-CONTAINING POTENTIAL LIPID RAFT-ASSOCIATED PROTEIN"/>
    <property type="match status" value="1"/>
</dbReference>
<accession>A0ABD2HGE5</accession>
<comment type="subcellular location">
    <subcellularLocation>
        <location evidence="1">Membrane</location>
        <topology evidence="1">Multi-pass membrane protein</topology>
    </subcellularLocation>
</comment>
<protein>
    <recommendedName>
        <fullName evidence="7">MARVEL domain-containing protein</fullName>
    </recommendedName>
</protein>
<sequence>MTEVYSTTTAPNPKSSCFSVPSENLDTVCFALKVLQVLLSLVAFVLEEVVSSCLSCSALYFFEFVSCTAFLFTLLLVILLSTPLHGRVGISCWPKLDFVYTAVMGLLFLIASIVFAADNGGSKEEMTAVAFGFLATMMFFSDVGYFIKTRGLPFMSGGAPDTSNGGASAEVEKLNASE</sequence>
<dbReference type="InterPro" id="IPR050578">
    <property type="entry name" value="MARVEL-CKLF_proteins"/>
</dbReference>
<keyword evidence="3 6" id="KW-1133">Transmembrane helix</keyword>